<dbReference type="InterPro" id="IPR001451">
    <property type="entry name" value="Hexapep"/>
</dbReference>
<dbReference type="Proteomes" id="UP001153076">
    <property type="component" value="Unassembled WGS sequence"/>
</dbReference>
<dbReference type="SUPFAM" id="SSF51161">
    <property type="entry name" value="Trimeric LpxA-like enzymes"/>
    <property type="match status" value="1"/>
</dbReference>
<dbReference type="OrthoDB" id="25818at2759"/>
<evidence type="ECO:0008006" key="4">
    <source>
        <dbReference type="Google" id="ProtNLM"/>
    </source>
</evidence>
<dbReference type="EMBL" id="JAKOGI010000069">
    <property type="protein sequence ID" value="KAJ8445879.1"/>
    <property type="molecule type" value="Genomic_DNA"/>
</dbReference>
<name>A0A9Q1KLS0_9CARY</name>
<keyword evidence="1" id="KW-1133">Transmembrane helix</keyword>
<feature type="transmembrane region" description="Helical" evidence="1">
    <location>
        <begin position="368"/>
        <end position="389"/>
    </location>
</feature>
<gene>
    <name evidence="2" type="ORF">Cgig2_000191</name>
</gene>
<dbReference type="AlphaFoldDB" id="A0A9Q1KLS0"/>
<comment type="caution">
    <text evidence="2">The sequence shown here is derived from an EMBL/GenBank/DDBJ whole genome shotgun (WGS) entry which is preliminary data.</text>
</comment>
<dbReference type="PANTHER" id="PTHR43480">
    <property type="entry name" value="ACYL-[ACYL-CARRIER-PROTEIN]--UDP-N-ACETYLGLUCOSAMINE O-ACYLTRANSFERASE"/>
    <property type="match status" value="1"/>
</dbReference>
<dbReference type="PANTHER" id="PTHR43480:SF1">
    <property type="entry name" value="ACYL-[ACYL-CARRIER-PROTEIN]--UDP-N-ACETYLGLUCOSAMINE O-ACYLTRANSFERASE, MITOCHONDRIAL-RELATED"/>
    <property type="match status" value="1"/>
</dbReference>
<dbReference type="GO" id="GO:0008780">
    <property type="term" value="F:acyl-[acyl-carrier-protein]-UDP-N-acetylglucosamine O-acyltransferase activity"/>
    <property type="evidence" value="ECO:0007669"/>
    <property type="project" value="InterPro"/>
</dbReference>
<organism evidence="2 3">
    <name type="scientific">Carnegiea gigantea</name>
    <dbReference type="NCBI Taxonomy" id="171969"/>
    <lineage>
        <taxon>Eukaryota</taxon>
        <taxon>Viridiplantae</taxon>
        <taxon>Streptophyta</taxon>
        <taxon>Embryophyta</taxon>
        <taxon>Tracheophyta</taxon>
        <taxon>Spermatophyta</taxon>
        <taxon>Magnoliopsida</taxon>
        <taxon>eudicotyledons</taxon>
        <taxon>Gunneridae</taxon>
        <taxon>Pentapetalae</taxon>
        <taxon>Caryophyllales</taxon>
        <taxon>Cactineae</taxon>
        <taxon>Cactaceae</taxon>
        <taxon>Cactoideae</taxon>
        <taxon>Echinocereeae</taxon>
        <taxon>Carnegiea</taxon>
    </lineage>
</organism>
<dbReference type="Gene3D" id="2.160.10.10">
    <property type="entry name" value="Hexapeptide repeat proteins"/>
    <property type="match status" value="1"/>
</dbReference>
<evidence type="ECO:0000256" key="1">
    <source>
        <dbReference type="SAM" id="Phobius"/>
    </source>
</evidence>
<keyword evidence="1" id="KW-0472">Membrane</keyword>
<feature type="transmembrane region" description="Helical" evidence="1">
    <location>
        <begin position="401"/>
        <end position="419"/>
    </location>
</feature>
<dbReference type="Pfam" id="PF00132">
    <property type="entry name" value="Hexapep"/>
    <property type="match status" value="1"/>
</dbReference>
<sequence length="447" mass="48889">MNLLARAQGPLSSAFCQLSSRTSRRLHAYLPPTLFFLAILMNNFSNFFFQLVVIDAVAEKMVEPFIHPTAIVHPNATLGQGVSIGPFCTVGSLAKLGNACKLFPGSHVFGHTQLGDNCVLQTGAIVGDDLPGHTVIGSNNIIGHHAVVGVKCQDLKYKEGSLKLTRLVSSARGSTCLGPTCSQAQTDKAREGAECFLDIGDNNEIREYCSIHRSSKADDRTVIGHNNLIMGSCHIAHDCKIASNNILANNTLLAGHDYVHTAGATVVHQHCHLGSFCFIGGGSVLISYEILFSSSSYYRNIVKMAIIKSLRAAYCKIFMPHISESGSIEDRLMELVFNLLSFWTNYHDVNILTSVNFFRSIMKNWAKFLLYALWSNLFAIPFVEIVAEYASSDIGVPLEYVLWFTTLGGHNFGISFIGWHSEAMVSGNWQVGRSSSPLKADDGIEAF</sequence>
<evidence type="ECO:0000313" key="3">
    <source>
        <dbReference type="Proteomes" id="UP001153076"/>
    </source>
</evidence>
<evidence type="ECO:0000313" key="2">
    <source>
        <dbReference type="EMBL" id="KAJ8445879.1"/>
    </source>
</evidence>
<reference evidence="2" key="1">
    <citation type="submission" date="2022-04" db="EMBL/GenBank/DDBJ databases">
        <title>Carnegiea gigantea Genome sequencing and assembly v2.</title>
        <authorList>
            <person name="Copetti D."/>
            <person name="Sanderson M.J."/>
            <person name="Burquez A."/>
            <person name="Wojciechowski M.F."/>
        </authorList>
    </citation>
    <scope>NUCLEOTIDE SEQUENCE</scope>
    <source>
        <strain evidence="2">SGP5-SGP5p</strain>
        <tissue evidence="2">Aerial part</tissue>
    </source>
</reference>
<dbReference type="Gene3D" id="1.20.1180.10">
    <property type="entry name" value="Udp N-acetylglucosamine O-acyltransferase, C-terminal domain"/>
    <property type="match status" value="1"/>
</dbReference>
<dbReference type="InterPro" id="IPR011004">
    <property type="entry name" value="Trimer_LpxA-like_sf"/>
</dbReference>
<keyword evidence="3" id="KW-1185">Reference proteome</keyword>
<protein>
    <recommendedName>
        <fullName evidence="4">Acyl-[acyl-carrier-protein]--UDP-N-acetylglucosamine O-acyltransferase</fullName>
    </recommendedName>
</protein>
<dbReference type="InterPro" id="IPR010137">
    <property type="entry name" value="Lipid_A_LpxA"/>
</dbReference>
<accession>A0A9Q1KLS0</accession>
<dbReference type="InterPro" id="IPR037157">
    <property type="entry name" value="Acetyltransf_C_sf"/>
</dbReference>
<keyword evidence="1" id="KW-0812">Transmembrane</keyword>
<proteinExistence type="predicted"/>
<dbReference type="GO" id="GO:0008610">
    <property type="term" value="P:lipid biosynthetic process"/>
    <property type="evidence" value="ECO:0007669"/>
    <property type="project" value="InterPro"/>
</dbReference>